<evidence type="ECO:0000313" key="4">
    <source>
        <dbReference type="EMBL" id="RKP19464.1"/>
    </source>
</evidence>
<evidence type="ECO:0000259" key="3">
    <source>
        <dbReference type="SMART" id="SM01349"/>
    </source>
</evidence>
<dbReference type="SMART" id="SM01349">
    <property type="entry name" value="TOG"/>
    <property type="match status" value="1"/>
</dbReference>
<dbReference type="PROSITE" id="PS50077">
    <property type="entry name" value="HEAT_REPEAT"/>
    <property type="match status" value="1"/>
</dbReference>
<evidence type="ECO:0000256" key="2">
    <source>
        <dbReference type="PROSITE-ProRule" id="PRU00103"/>
    </source>
</evidence>
<dbReference type="Pfam" id="PF24987">
    <property type="entry name" value="HEAT_EF3_N"/>
    <property type="match status" value="1"/>
</dbReference>
<protein>
    <submittedName>
        <fullName evidence="4">ARM repeat-containing protein</fullName>
    </submittedName>
</protein>
<gene>
    <name evidence="4" type="ORF">ROZALSC1DRAFT_2903</name>
</gene>
<evidence type="ECO:0000256" key="1">
    <source>
        <dbReference type="ARBA" id="ARBA00022737"/>
    </source>
</evidence>
<dbReference type="PANTHER" id="PTHR23346">
    <property type="entry name" value="TRANSLATIONAL ACTIVATOR GCN1-RELATED"/>
    <property type="match status" value="1"/>
</dbReference>
<sequence>TSSPATRGIVILLGSVSKNLNPGDERLNNILLLIADCLNTSSESVQFAASQCLIPLVKNIKNESINLLSLLLNKLKDEQEYFIKRGCAYGISSIVKGLGISCLKELNVLNELKLAIESKNSEHRQGALIAYEMLSKTLGRLFEPFISQILTNLLLAFGDSNIQVRNTAQLTSRIIMSNLSSHCVKIILPFLLNGLKESQWRSKKASVELLGQMAFLAPKQLSINLPIIIPEIANVLNDSHINVQEAAKKALENFTSVIRNPEIQTLGPILLKGLSDPNNQTETSLKALMETTFIHYIDPPSLALLIPIIQRGLKERSAEIKKKAAHIVSNMCTLTEKNDFVLYLPQIVP</sequence>
<accession>A0A4P9YJ83</accession>
<dbReference type="Gene3D" id="1.25.10.10">
    <property type="entry name" value="Leucine-rich Repeat Variant"/>
    <property type="match status" value="1"/>
</dbReference>
<feature type="non-terminal residue" evidence="4">
    <location>
        <position position="349"/>
    </location>
</feature>
<reference evidence="5" key="1">
    <citation type="journal article" date="2018" name="Nat. Microbiol.">
        <title>Leveraging single-cell genomics to expand the fungal tree of life.</title>
        <authorList>
            <person name="Ahrendt S.R."/>
            <person name="Quandt C.A."/>
            <person name="Ciobanu D."/>
            <person name="Clum A."/>
            <person name="Salamov A."/>
            <person name="Andreopoulos B."/>
            <person name="Cheng J.F."/>
            <person name="Woyke T."/>
            <person name="Pelin A."/>
            <person name="Henrissat B."/>
            <person name="Reynolds N.K."/>
            <person name="Benny G.L."/>
            <person name="Smith M.E."/>
            <person name="James T.Y."/>
            <person name="Grigoriev I.V."/>
        </authorList>
    </citation>
    <scope>NUCLEOTIDE SEQUENCE [LARGE SCALE GENOMIC DNA]</scope>
    <source>
        <strain evidence="5">CSF55</strain>
    </source>
</reference>
<dbReference type="AlphaFoldDB" id="A0A4P9YJ83"/>
<dbReference type="InterPro" id="IPR016024">
    <property type="entry name" value="ARM-type_fold"/>
</dbReference>
<dbReference type="GO" id="GO:0006417">
    <property type="term" value="P:regulation of translation"/>
    <property type="evidence" value="ECO:0007669"/>
    <property type="project" value="TreeGrafter"/>
</dbReference>
<dbReference type="InterPro" id="IPR034085">
    <property type="entry name" value="TOG"/>
</dbReference>
<feature type="domain" description="TOG" evidence="3">
    <location>
        <begin position="58"/>
        <end position="287"/>
    </location>
</feature>
<dbReference type="EMBL" id="ML005218">
    <property type="protein sequence ID" value="RKP19464.1"/>
    <property type="molecule type" value="Genomic_DNA"/>
</dbReference>
<evidence type="ECO:0000313" key="5">
    <source>
        <dbReference type="Proteomes" id="UP000281549"/>
    </source>
</evidence>
<dbReference type="Pfam" id="PF24984">
    <property type="entry name" value="HEAT_EF3_GNC1"/>
    <property type="match status" value="1"/>
</dbReference>
<keyword evidence="1" id="KW-0677">Repeat</keyword>
<name>A0A4P9YJ83_ROZAC</name>
<dbReference type="GO" id="GO:0019887">
    <property type="term" value="F:protein kinase regulator activity"/>
    <property type="evidence" value="ECO:0007669"/>
    <property type="project" value="TreeGrafter"/>
</dbReference>
<feature type="repeat" description="HEAT" evidence="2">
    <location>
        <begin position="228"/>
        <end position="266"/>
    </location>
</feature>
<proteinExistence type="predicted"/>
<dbReference type="Proteomes" id="UP000281549">
    <property type="component" value="Unassembled WGS sequence"/>
</dbReference>
<dbReference type="InterPro" id="IPR011989">
    <property type="entry name" value="ARM-like"/>
</dbReference>
<dbReference type="SUPFAM" id="SSF48371">
    <property type="entry name" value="ARM repeat"/>
    <property type="match status" value="1"/>
</dbReference>
<dbReference type="GO" id="GO:0034198">
    <property type="term" value="P:cellular response to amino acid starvation"/>
    <property type="evidence" value="ECO:0007669"/>
    <property type="project" value="TreeGrafter"/>
</dbReference>
<dbReference type="GO" id="GO:0005829">
    <property type="term" value="C:cytosol"/>
    <property type="evidence" value="ECO:0007669"/>
    <property type="project" value="TreeGrafter"/>
</dbReference>
<organism evidence="4 5">
    <name type="scientific">Rozella allomycis (strain CSF55)</name>
    <dbReference type="NCBI Taxonomy" id="988480"/>
    <lineage>
        <taxon>Eukaryota</taxon>
        <taxon>Fungi</taxon>
        <taxon>Fungi incertae sedis</taxon>
        <taxon>Cryptomycota</taxon>
        <taxon>Cryptomycota incertae sedis</taxon>
        <taxon>Rozella</taxon>
    </lineage>
</organism>
<dbReference type="PANTHER" id="PTHR23346:SF7">
    <property type="entry name" value="STALLED RIBOSOME SENSOR GCN1"/>
    <property type="match status" value="1"/>
</dbReference>
<feature type="non-terminal residue" evidence="4">
    <location>
        <position position="1"/>
    </location>
</feature>
<dbReference type="InterPro" id="IPR021133">
    <property type="entry name" value="HEAT_type_2"/>
</dbReference>